<dbReference type="AlphaFoldDB" id="A0A4Y5Z8Q2"/>
<dbReference type="EMBL" id="CP041046">
    <property type="protein sequence ID" value="QDE40909.1"/>
    <property type="molecule type" value="Genomic_DNA"/>
</dbReference>
<dbReference type="Proteomes" id="UP000316093">
    <property type="component" value="Chromosome"/>
</dbReference>
<evidence type="ECO:0000313" key="2">
    <source>
        <dbReference type="Proteomes" id="UP000316093"/>
    </source>
</evidence>
<dbReference type="KEGG" id="lpy:FIV34_17670"/>
<keyword evidence="2" id="KW-1185">Reference proteome</keyword>
<reference evidence="1 2" key="1">
    <citation type="submission" date="2019-06" db="EMBL/GenBank/DDBJ databases">
        <title>A complete genome sequence for Luteibacter pinisoli MAH-14.</title>
        <authorList>
            <person name="Baltrus D.A."/>
        </authorList>
    </citation>
    <scope>NUCLEOTIDE SEQUENCE [LARGE SCALE GENOMIC DNA]</scope>
    <source>
        <strain evidence="1 2">MAH-14</strain>
    </source>
</reference>
<protein>
    <submittedName>
        <fullName evidence="1">Uncharacterized protein</fullName>
    </submittedName>
</protein>
<gene>
    <name evidence="1" type="ORF">FIV34_17670</name>
</gene>
<accession>A0A4Y5Z8Q2</accession>
<dbReference type="RefSeq" id="WP_139984834.1">
    <property type="nucleotide sequence ID" value="NZ_CP041046.1"/>
</dbReference>
<proteinExistence type="predicted"/>
<name>A0A4Y5Z8Q2_9GAMM</name>
<evidence type="ECO:0000313" key="1">
    <source>
        <dbReference type="EMBL" id="QDE40909.1"/>
    </source>
</evidence>
<sequence>MINEDGTGVAAGLARSVTSTAVVVRSRNEAKLYRRLKSHDGLAVHEFRSDIATKVNGMFDIGEAHFIAVFVSAAQIFVRLDDVVASLQGEETPVRYVRDDAACTFSVLASDGRFAEITYQIPRDPVLTEQPFHYVDDSDLDIGLAIHDIALSLQKQRQLTLTWQ</sequence>
<organism evidence="1 2">
    <name type="scientific">Luteibacter pinisoli</name>
    <dbReference type="NCBI Taxonomy" id="2589080"/>
    <lineage>
        <taxon>Bacteria</taxon>
        <taxon>Pseudomonadati</taxon>
        <taxon>Pseudomonadota</taxon>
        <taxon>Gammaproteobacteria</taxon>
        <taxon>Lysobacterales</taxon>
        <taxon>Rhodanobacteraceae</taxon>
        <taxon>Luteibacter</taxon>
    </lineage>
</organism>